<dbReference type="InterPro" id="IPR049730">
    <property type="entry name" value="SNF2/RAD54-like_C"/>
</dbReference>
<evidence type="ECO:0000256" key="1">
    <source>
        <dbReference type="ARBA" id="ARBA00022801"/>
    </source>
</evidence>
<dbReference type="PANTHER" id="PTHR45623">
    <property type="entry name" value="CHROMODOMAIN-HELICASE-DNA-BINDING PROTEIN 3-RELATED-RELATED"/>
    <property type="match status" value="1"/>
</dbReference>
<dbReference type="PROSITE" id="PS51194">
    <property type="entry name" value="HELICASE_CTER"/>
    <property type="match status" value="1"/>
</dbReference>
<dbReference type="CDD" id="cd18793">
    <property type="entry name" value="SF2_C_SNF"/>
    <property type="match status" value="1"/>
</dbReference>
<dbReference type="GO" id="GO:0016887">
    <property type="term" value="F:ATP hydrolysis activity"/>
    <property type="evidence" value="ECO:0007669"/>
    <property type="project" value="TreeGrafter"/>
</dbReference>
<evidence type="ECO:0000259" key="4">
    <source>
        <dbReference type="PROSITE" id="PS51194"/>
    </source>
</evidence>
<dbReference type="GO" id="GO:0140658">
    <property type="term" value="F:ATP-dependent chromatin remodeler activity"/>
    <property type="evidence" value="ECO:0007669"/>
    <property type="project" value="TreeGrafter"/>
</dbReference>
<feature type="domain" description="Helicase C-terminal" evidence="4">
    <location>
        <begin position="1"/>
        <end position="124"/>
    </location>
</feature>
<dbReference type="GO" id="GO:0003682">
    <property type="term" value="F:chromatin binding"/>
    <property type="evidence" value="ECO:0007669"/>
    <property type="project" value="TreeGrafter"/>
</dbReference>
<dbReference type="SMART" id="SM00490">
    <property type="entry name" value="HELICc"/>
    <property type="match status" value="1"/>
</dbReference>
<dbReference type="Proteomes" id="UP000652761">
    <property type="component" value="Unassembled WGS sequence"/>
</dbReference>
<feature type="region of interest" description="Disordered" evidence="3">
    <location>
        <begin position="196"/>
        <end position="262"/>
    </location>
</feature>
<reference evidence="5" key="1">
    <citation type="submission" date="2017-07" db="EMBL/GenBank/DDBJ databases">
        <title>Taro Niue Genome Assembly and Annotation.</title>
        <authorList>
            <person name="Atibalentja N."/>
            <person name="Keating K."/>
            <person name="Fields C.J."/>
        </authorList>
    </citation>
    <scope>NUCLEOTIDE SEQUENCE</scope>
    <source>
        <strain evidence="5">Niue_2</strain>
        <tissue evidence="5">Leaf</tissue>
    </source>
</reference>
<keyword evidence="2" id="KW-0539">Nucleus</keyword>
<protein>
    <recommendedName>
        <fullName evidence="4">Helicase C-terminal domain-containing protein</fullName>
    </recommendedName>
</protein>
<proteinExistence type="predicted"/>
<dbReference type="GO" id="GO:0003677">
    <property type="term" value="F:DNA binding"/>
    <property type="evidence" value="ECO:0007669"/>
    <property type="project" value="TreeGrafter"/>
</dbReference>
<dbReference type="AlphaFoldDB" id="A0A843XN06"/>
<gene>
    <name evidence="5" type="ORF">Taro_053573</name>
</gene>
<evidence type="ECO:0000256" key="3">
    <source>
        <dbReference type="SAM" id="MobiDB-lite"/>
    </source>
</evidence>
<keyword evidence="1" id="KW-0378">Hydrolase</keyword>
<dbReference type="EMBL" id="NMUH01009932">
    <property type="protein sequence ID" value="MQM20552.1"/>
    <property type="molecule type" value="Genomic_DNA"/>
</dbReference>
<dbReference type="InterPro" id="IPR027417">
    <property type="entry name" value="P-loop_NTPase"/>
</dbReference>
<dbReference type="OrthoDB" id="5857104at2759"/>
<keyword evidence="6" id="KW-1185">Reference proteome</keyword>
<organism evidence="5 6">
    <name type="scientific">Colocasia esculenta</name>
    <name type="common">Wild taro</name>
    <name type="synonym">Arum esculentum</name>
    <dbReference type="NCBI Taxonomy" id="4460"/>
    <lineage>
        <taxon>Eukaryota</taxon>
        <taxon>Viridiplantae</taxon>
        <taxon>Streptophyta</taxon>
        <taxon>Embryophyta</taxon>
        <taxon>Tracheophyta</taxon>
        <taxon>Spermatophyta</taxon>
        <taxon>Magnoliopsida</taxon>
        <taxon>Liliopsida</taxon>
        <taxon>Araceae</taxon>
        <taxon>Aroideae</taxon>
        <taxon>Colocasieae</taxon>
        <taxon>Colocasia</taxon>
    </lineage>
</organism>
<accession>A0A843XN06</accession>
<dbReference type="Gene3D" id="3.40.50.300">
    <property type="entry name" value="P-loop containing nucleotide triphosphate hydrolases"/>
    <property type="match status" value="1"/>
</dbReference>
<dbReference type="SUPFAM" id="SSF52540">
    <property type="entry name" value="P-loop containing nucleoside triphosphate hydrolases"/>
    <property type="match status" value="1"/>
</dbReference>
<name>A0A843XN06_COLES</name>
<dbReference type="GO" id="GO:0005634">
    <property type="term" value="C:nucleus"/>
    <property type="evidence" value="ECO:0007669"/>
    <property type="project" value="TreeGrafter"/>
</dbReference>
<evidence type="ECO:0000256" key="2">
    <source>
        <dbReference type="ARBA" id="ARBA00023242"/>
    </source>
</evidence>
<dbReference type="GO" id="GO:0042393">
    <property type="term" value="F:histone binding"/>
    <property type="evidence" value="ECO:0007669"/>
    <property type="project" value="TreeGrafter"/>
</dbReference>
<dbReference type="InterPro" id="IPR001650">
    <property type="entry name" value="Helicase_C-like"/>
</dbReference>
<dbReference type="PANTHER" id="PTHR45623:SF33">
    <property type="entry name" value="OS01G0881000 PROTEIN"/>
    <property type="match status" value="1"/>
</dbReference>
<evidence type="ECO:0000313" key="5">
    <source>
        <dbReference type="EMBL" id="MQM20552.1"/>
    </source>
</evidence>
<comment type="caution">
    <text evidence="5">The sequence shown here is derived from an EMBL/GenBank/DDBJ whole genome shotgun (WGS) entry which is preliminary data.</text>
</comment>
<evidence type="ECO:0000313" key="6">
    <source>
        <dbReference type="Proteomes" id="UP000652761"/>
    </source>
</evidence>
<dbReference type="Pfam" id="PF00271">
    <property type="entry name" value="Helicase_C"/>
    <property type="match status" value="1"/>
</dbReference>
<dbReference type="GO" id="GO:0000785">
    <property type="term" value="C:chromatin"/>
    <property type="evidence" value="ECO:0007669"/>
    <property type="project" value="TreeGrafter"/>
</dbReference>
<sequence length="262" mass="29382">MAHPRIDGQTPISLRKQQMREFNSPGCPVFLFLISTRAGGLGIDLPTADRVIIYDPDFNPFMDLQAQSRAHRIGQKRPVVVYQLITKCTVEEKILQKSKRKLAIEHLVMNPYRQPNVKDLHSILLHGAKKILSRKQKLASAICYDDNAIEILVRLDPTPDEKYVPDDNGYLGSINSFESGNDNELPSSPKAEDWEKMLGPVKNVPDDRELGRGKRQKKAVNYACEDESGSDEIYSPESGNSDLSSDEDTDSGNDCLEVQPEN</sequence>